<evidence type="ECO:0000256" key="1">
    <source>
        <dbReference type="ARBA" id="ARBA00006773"/>
    </source>
</evidence>
<keyword evidence="4 6" id="KW-0464">Manganese</keyword>
<evidence type="ECO:0000259" key="7">
    <source>
        <dbReference type="Pfam" id="PF01979"/>
    </source>
</evidence>
<evidence type="ECO:0000256" key="4">
    <source>
        <dbReference type="ARBA" id="ARBA00023211"/>
    </source>
</evidence>
<keyword evidence="3 6" id="KW-0378">Hydrolase</keyword>
<keyword evidence="10" id="KW-1185">Reference proteome</keyword>
<gene>
    <name evidence="6 9" type="primary">ade</name>
    <name evidence="9" type="ORF">FOA19_03275</name>
</gene>
<evidence type="ECO:0000256" key="3">
    <source>
        <dbReference type="ARBA" id="ARBA00022801"/>
    </source>
</evidence>
<dbReference type="NCBIfam" id="TIGR01178">
    <property type="entry name" value="ade"/>
    <property type="match status" value="1"/>
</dbReference>
<name>A0A5B6TK16_9BACT</name>
<proteinExistence type="inferred from homology"/>
<dbReference type="GO" id="GO:0000034">
    <property type="term" value="F:adenine deaminase activity"/>
    <property type="evidence" value="ECO:0007669"/>
    <property type="project" value="UniProtKB-UniRule"/>
</dbReference>
<dbReference type="PANTHER" id="PTHR11113:SF2">
    <property type="entry name" value="ADENINE DEAMINASE"/>
    <property type="match status" value="1"/>
</dbReference>
<dbReference type="InterPro" id="IPR006679">
    <property type="entry name" value="Adenine_deam"/>
</dbReference>
<dbReference type="Gene3D" id="3.20.20.140">
    <property type="entry name" value="Metal-dependent hydrolases"/>
    <property type="match status" value="1"/>
</dbReference>
<dbReference type="SUPFAM" id="SSF51338">
    <property type="entry name" value="Composite domain of metallo-dependent hydrolases"/>
    <property type="match status" value="1"/>
</dbReference>
<comment type="caution">
    <text evidence="9">The sequence shown here is derived from an EMBL/GenBank/DDBJ whole genome shotgun (WGS) entry which is preliminary data.</text>
</comment>
<dbReference type="GO" id="GO:0006146">
    <property type="term" value="P:adenine catabolic process"/>
    <property type="evidence" value="ECO:0007669"/>
    <property type="project" value="InterPro"/>
</dbReference>
<evidence type="ECO:0000313" key="9">
    <source>
        <dbReference type="EMBL" id="KAA3439715.1"/>
    </source>
</evidence>
<evidence type="ECO:0000256" key="5">
    <source>
        <dbReference type="ARBA" id="ARBA00047720"/>
    </source>
</evidence>
<dbReference type="EMBL" id="VKKY01000001">
    <property type="protein sequence ID" value="KAA3439715.1"/>
    <property type="molecule type" value="Genomic_DNA"/>
</dbReference>
<evidence type="ECO:0000259" key="8">
    <source>
        <dbReference type="Pfam" id="PF13382"/>
    </source>
</evidence>
<dbReference type="Pfam" id="PF01979">
    <property type="entry name" value="Amidohydro_1"/>
    <property type="match status" value="1"/>
</dbReference>
<dbReference type="Pfam" id="PF13382">
    <property type="entry name" value="Adenine_deam_C"/>
    <property type="match status" value="1"/>
</dbReference>
<dbReference type="RefSeq" id="WP_149089356.1">
    <property type="nucleotide sequence ID" value="NZ_VKKY01000001.1"/>
</dbReference>
<dbReference type="CDD" id="cd01295">
    <property type="entry name" value="AdeC"/>
    <property type="match status" value="1"/>
</dbReference>
<reference evidence="9 10" key="1">
    <citation type="submission" date="2019-07" db="EMBL/GenBank/DDBJ databases">
        <title>Rufibacter sp. nov., isolated from lake sediment.</title>
        <authorList>
            <person name="Qu J.-H."/>
        </authorList>
    </citation>
    <scope>NUCLEOTIDE SEQUENCE [LARGE SCALE GENOMIC DNA]</scope>
    <source>
        <strain evidence="9 10">NBS58-1</strain>
    </source>
</reference>
<organism evidence="9 10">
    <name type="scientific">Rufibacter hautae</name>
    <dbReference type="NCBI Taxonomy" id="2595005"/>
    <lineage>
        <taxon>Bacteria</taxon>
        <taxon>Pseudomonadati</taxon>
        <taxon>Bacteroidota</taxon>
        <taxon>Cytophagia</taxon>
        <taxon>Cytophagales</taxon>
        <taxon>Hymenobacteraceae</taxon>
        <taxon>Rufibacter</taxon>
    </lineage>
</organism>
<protein>
    <recommendedName>
        <fullName evidence="2 6">Adenine deaminase</fullName>
        <shortName evidence="6">Adenase</shortName>
        <shortName evidence="6">Adenine aminase</shortName>
        <ecNumber evidence="2 6">3.5.4.2</ecNumber>
    </recommendedName>
</protein>
<evidence type="ECO:0000256" key="6">
    <source>
        <dbReference type="HAMAP-Rule" id="MF_01518"/>
    </source>
</evidence>
<dbReference type="InterPro" id="IPR006680">
    <property type="entry name" value="Amidohydro-rel"/>
</dbReference>
<evidence type="ECO:0000313" key="10">
    <source>
        <dbReference type="Proteomes" id="UP000324133"/>
    </source>
</evidence>
<accession>A0A5B6TK16</accession>
<sequence>MATPRFYKMSGNIIDVLQKEIYQGTLEIMDGQIARIVREAVTETHYLLPGFIDAHVHVESSMLVPSEFARLAVPHGTVATVSDPHEIGNVLGLKGVEYMLENGKKVPFKFFFGAPSCVPATPFETAGAEITPEDIEELFQRPEVKYLAEMMNWPGVLNQDDLVMQKITLAQKFDKQVDGHAPGLRGEEAQAYAAAGMTTDHECFTAEEALDKITVGMKILIREGSAAKNFDALIELLSQHPDQIMFCSDDKHPDNLVEGHINELVKRSLALGHDLFHVLQAACVNPVHHYKLEVGLLQEKDPADFIVIDNPQDFNVLRTYINGQLVAENGQSKIAFTPSEIINNFHAEPKTVKQFLFSAGDAVKIRVIEPYNGQLVTGMLLLDPKIEDGHIVSDLDQDVLKMTVVNRYQNTAPALAFIKNFGLTRGAIASSVGHDSHNIIAVGVDDESLCRAVNLLIEAKGGISAVDGEKEEVLPLPVAGIMSPEDGYWVAEQYAKLDRAAKDLGSTLTSPFMTLSFMALLVIPSLKLSDKGLFDGLHFQFVEVTSPTLEGE</sequence>
<dbReference type="PANTHER" id="PTHR11113">
    <property type="entry name" value="N-ACETYLGLUCOSAMINE-6-PHOSPHATE DEACETYLASE"/>
    <property type="match status" value="1"/>
</dbReference>
<comment type="similarity">
    <text evidence="1 6">Belongs to the metallo-dependent hydrolases superfamily. Adenine deaminase family.</text>
</comment>
<comment type="catalytic activity">
    <reaction evidence="5 6">
        <text>adenine + H2O + H(+) = hypoxanthine + NH4(+)</text>
        <dbReference type="Rhea" id="RHEA:23688"/>
        <dbReference type="ChEBI" id="CHEBI:15377"/>
        <dbReference type="ChEBI" id="CHEBI:15378"/>
        <dbReference type="ChEBI" id="CHEBI:16708"/>
        <dbReference type="ChEBI" id="CHEBI:17368"/>
        <dbReference type="ChEBI" id="CHEBI:28938"/>
        <dbReference type="EC" id="3.5.4.2"/>
    </reaction>
</comment>
<feature type="domain" description="Amidohydrolase-related" evidence="7">
    <location>
        <begin position="46"/>
        <end position="326"/>
    </location>
</feature>
<feature type="domain" description="Adenine deaminase C-terminal" evidence="8">
    <location>
        <begin position="374"/>
        <end position="539"/>
    </location>
</feature>
<comment type="cofactor">
    <cofactor evidence="6">
        <name>Mn(2+)</name>
        <dbReference type="ChEBI" id="CHEBI:29035"/>
    </cofactor>
</comment>
<dbReference type="OrthoDB" id="9775607at2"/>
<dbReference type="SUPFAM" id="SSF51556">
    <property type="entry name" value="Metallo-dependent hydrolases"/>
    <property type="match status" value="1"/>
</dbReference>
<dbReference type="HAMAP" id="MF_01518">
    <property type="entry name" value="Adenine_deamin"/>
    <property type="match status" value="1"/>
</dbReference>
<dbReference type="AlphaFoldDB" id="A0A5B6TK16"/>
<dbReference type="EC" id="3.5.4.2" evidence="2 6"/>
<dbReference type="InterPro" id="IPR032466">
    <property type="entry name" value="Metal_Hydrolase"/>
</dbReference>
<dbReference type="Proteomes" id="UP000324133">
    <property type="component" value="Unassembled WGS sequence"/>
</dbReference>
<dbReference type="InterPro" id="IPR011059">
    <property type="entry name" value="Metal-dep_hydrolase_composite"/>
</dbReference>
<dbReference type="InterPro" id="IPR026912">
    <property type="entry name" value="Adenine_deam_C"/>
</dbReference>
<evidence type="ECO:0000256" key="2">
    <source>
        <dbReference type="ARBA" id="ARBA00012782"/>
    </source>
</evidence>